<dbReference type="SUPFAM" id="SSF51735">
    <property type="entry name" value="NAD(P)-binding Rossmann-fold domains"/>
    <property type="match status" value="1"/>
</dbReference>
<name>A0A8E1WA13_9PSEU</name>
<dbReference type="AlphaFoldDB" id="A0A8E1WA13"/>
<dbReference type="EMBL" id="JACJHR010000147">
    <property type="protein sequence ID" value="MBB2506150.1"/>
    <property type="molecule type" value="Genomic_DNA"/>
</dbReference>
<accession>A0A8E1WA13</accession>
<proteinExistence type="predicted"/>
<dbReference type="RefSeq" id="WP_183127729.1">
    <property type="nucleotide sequence ID" value="NZ_JACJHR010000147.1"/>
</dbReference>
<dbReference type="Pfam" id="PF13561">
    <property type="entry name" value="adh_short_C2"/>
    <property type="match status" value="1"/>
</dbReference>
<dbReference type="Proteomes" id="UP000550260">
    <property type="component" value="Unassembled WGS sequence"/>
</dbReference>
<reference evidence="1 2" key="1">
    <citation type="submission" date="2020-08" db="EMBL/GenBank/DDBJ databases">
        <title>Amycolatopsis echigonensis JCM 21831.</title>
        <authorList>
            <person name="Tedsree N."/>
            <person name="Kuncharoen N."/>
            <person name="Likhitwitayawuid K."/>
            <person name="Tanasupawat S."/>
        </authorList>
    </citation>
    <scope>NUCLEOTIDE SEQUENCE [LARGE SCALE GENOMIC DNA]</scope>
    <source>
        <strain evidence="1 2">JCM 21831</strain>
    </source>
</reference>
<dbReference type="InterPro" id="IPR002347">
    <property type="entry name" value="SDR_fam"/>
</dbReference>
<sequence length="40" mass="4056">MQPRRFARPQDIAEAVGYLAGTGGAYTTGSAVTVDGGLTV</sequence>
<comment type="caution">
    <text evidence="1">The sequence shown here is derived from an EMBL/GenBank/DDBJ whole genome shotgun (WGS) entry which is preliminary data.</text>
</comment>
<gene>
    <name evidence="1" type="ORF">H5411_44465</name>
</gene>
<organism evidence="1 2">
    <name type="scientific">Amycolatopsis echigonensis</name>
    <dbReference type="NCBI Taxonomy" id="2576905"/>
    <lineage>
        <taxon>Bacteria</taxon>
        <taxon>Bacillati</taxon>
        <taxon>Actinomycetota</taxon>
        <taxon>Actinomycetes</taxon>
        <taxon>Pseudonocardiales</taxon>
        <taxon>Pseudonocardiaceae</taxon>
        <taxon>Amycolatopsis</taxon>
    </lineage>
</organism>
<dbReference type="InterPro" id="IPR036291">
    <property type="entry name" value="NAD(P)-bd_dom_sf"/>
</dbReference>
<dbReference type="Gene3D" id="3.40.50.720">
    <property type="entry name" value="NAD(P)-binding Rossmann-like Domain"/>
    <property type="match status" value="1"/>
</dbReference>
<protein>
    <submittedName>
        <fullName evidence="1">SDR family oxidoreductase</fullName>
    </submittedName>
</protein>
<evidence type="ECO:0000313" key="1">
    <source>
        <dbReference type="EMBL" id="MBB2506150.1"/>
    </source>
</evidence>
<evidence type="ECO:0000313" key="2">
    <source>
        <dbReference type="Proteomes" id="UP000550260"/>
    </source>
</evidence>